<keyword evidence="9 10" id="KW-0472">Membrane</keyword>
<evidence type="ECO:0000256" key="3">
    <source>
        <dbReference type="ARBA" id="ARBA00022448"/>
    </source>
</evidence>
<dbReference type="GO" id="GO:0005886">
    <property type="term" value="C:plasma membrane"/>
    <property type="evidence" value="ECO:0007669"/>
    <property type="project" value="UniProtKB-SubCell"/>
</dbReference>
<reference evidence="11 12" key="1">
    <citation type="submission" date="2016-11" db="EMBL/GenBank/DDBJ databases">
        <authorList>
            <person name="Jaros S."/>
            <person name="Januszkiewicz K."/>
            <person name="Wedrychowicz H."/>
        </authorList>
    </citation>
    <scope>NUCLEOTIDE SEQUENCE [LARGE SCALE GENOMIC DNA]</scope>
    <source>
        <strain evidence="11 12">DSM 17477</strain>
    </source>
</reference>
<evidence type="ECO:0000256" key="9">
    <source>
        <dbReference type="ARBA" id="ARBA00023136"/>
    </source>
</evidence>
<dbReference type="GO" id="GO:0009306">
    <property type="term" value="P:protein secretion"/>
    <property type="evidence" value="ECO:0007669"/>
    <property type="project" value="UniProtKB-UniRule"/>
</dbReference>
<evidence type="ECO:0000256" key="7">
    <source>
        <dbReference type="ARBA" id="ARBA00022989"/>
    </source>
</evidence>
<keyword evidence="7 10" id="KW-1133">Transmembrane helix</keyword>
<dbReference type="AlphaFoldDB" id="A0A1M6FDD2"/>
<keyword evidence="5 10" id="KW-0812">Transmembrane</keyword>
<evidence type="ECO:0000256" key="6">
    <source>
        <dbReference type="ARBA" id="ARBA00022927"/>
    </source>
</evidence>
<dbReference type="PANTHER" id="PTHR34182:SF1">
    <property type="entry name" value="PROTEIN-EXPORT MEMBRANE PROTEIN SECG"/>
    <property type="match status" value="1"/>
</dbReference>
<evidence type="ECO:0000313" key="12">
    <source>
        <dbReference type="Proteomes" id="UP000184052"/>
    </source>
</evidence>
<evidence type="ECO:0000256" key="10">
    <source>
        <dbReference type="RuleBase" id="RU365087"/>
    </source>
</evidence>
<dbReference type="RefSeq" id="WP_073048913.1">
    <property type="nucleotide sequence ID" value="NZ_FQZL01000008.1"/>
</dbReference>
<protein>
    <recommendedName>
        <fullName evidence="10">Protein-export membrane protein SecG</fullName>
    </recommendedName>
</protein>
<comment type="caution">
    <text evidence="10">Lacks conserved residue(s) required for the propagation of feature annotation.</text>
</comment>
<gene>
    <name evidence="11" type="ORF">SAMN02745751_01449</name>
</gene>
<dbReference type="Proteomes" id="UP000184052">
    <property type="component" value="Unassembled WGS sequence"/>
</dbReference>
<dbReference type="STRING" id="1121476.SAMN02745751_01449"/>
<comment type="subcellular location">
    <subcellularLocation>
        <location evidence="1 10">Cell membrane</location>
        <topology evidence="1 10">Multi-pass membrane protein</topology>
    </subcellularLocation>
</comment>
<dbReference type="GO" id="GO:0015450">
    <property type="term" value="F:protein-transporting ATPase activity"/>
    <property type="evidence" value="ECO:0007669"/>
    <property type="project" value="UniProtKB-UniRule"/>
</dbReference>
<dbReference type="InterPro" id="IPR004692">
    <property type="entry name" value="SecG"/>
</dbReference>
<evidence type="ECO:0000313" key="11">
    <source>
        <dbReference type="EMBL" id="SHI95754.1"/>
    </source>
</evidence>
<dbReference type="GO" id="GO:0043952">
    <property type="term" value="P:protein transport by the Sec complex"/>
    <property type="evidence" value="ECO:0007669"/>
    <property type="project" value="TreeGrafter"/>
</dbReference>
<feature type="transmembrane region" description="Helical" evidence="10">
    <location>
        <begin position="56"/>
        <end position="75"/>
    </location>
</feature>
<dbReference type="OrthoDB" id="1708246at2"/>
<evidence type="ECO:0000256" key="2">
    <source>
        <dbReference type="ARBA" id="ARBA00008445"/>
    </source>
</evidence>
<dbReference type="PRINTS" id="PR01651">
    <property type="entry name" value="SECGEXPORT"/>
</dbReference>
<comment type="function">
    <text evidence="10">Involved in protein export. Participates in an early event of protein translocation.</text>
</comment>
<organism evidence="11 12">
    <name type="scientific">Dethiosulfatibacter aminovorans DSM 17477</name>
    <dbReference type="NCBI Taxonomy" id="1121476"/>
    <lineage>
        <taxon>Bacteria</taxon>
        <taxon>Bacillati</taxon>
        <taxon>Bacillota</taxon>
        <taxon>Tissierellia</taxon>
        <taxon>Dethiosulfatibacter</taxon>
    </lineage>
</organism>
<dbReference type="NCBIfam" id="TIGR00810">
    <property type="entry name" value="secG"/>
    <property type="match status" value="1"/>
</dbReference>
<keyword evidence="4 10" id="KW-1003">Cell membrane</keyword>
<evidence type="ECO:0000256" key="5">
    <source>
        <dbReference type="ARBA" id="ARBA00022692"/>
    </source>
</evidence>
<dbReference type="GO" id="GO:0065002">
    <property type="term" value="P:intracellular protein transmembrane transport"/>
    <property type="evidence" value="ECO:0007669"/>
    <property type="project" value="TreeGrafter"/>
</dbReference>
<evidence type="ECO:0000256" key="4">
    <source>
        <dbReference type="ARBA" id="ARBA00022475"/>
    </source>
</evidence>
<dbReference type="Pfam" id="PF03840">
    <property type="entry name" value="SecG"/>
    <property type="match status" value="1"/>
</dbReference>
<sequence>MKLFATILLIVASLVLIASILLQSGKSAGLSGEIAGGAESIWGKNKGRSYEGLLEKLTTVSAGLFIVMSLILTALQ</sequence>
<evidence type="ECO:0000256" key="1">
    <source>
        <dbReference type="ARBA" id="ARBA00004651"/>
    </source>
</evidence>
<name>A0A1M6FDD2_9FIRM</name>
<keyword evidence="12" id="KW-1185">Reference proteome</keyword>
<accession>A0A1M6FDD2</accession>
<dbReference type="PANTHER" id="PTHR34182">
    <property type="entry name" value="PROTEIN-EXPORT MEMBRANE PROTEIN SECG"/>
    <property type="match status" value="1"/>
</dbReference>
<evidence type="ECO:0000256" key="8">
    <source>
        <dbReference type="ARBA" id="ARBA00023010"/>
    </source>
</evidence>
<comment type="similarity">
    <text evidence="2 10">Belongs to the SecG family.</text>
</comment>
<proteinExistence type="inferred from homology"/>
<dbReference type="EMBL" id="FQZL01000008">
    <property type="protein sequence ID" value="SHI95754.1"/>
    <property type="molecule type" value="Genomic_DNA"/>
</dbReference>
<keyword evidence="8 10" id="KW-0811">Translocation</keyword>
<keyword evidence="6 10" id="KW-0653">Protein transport</keyword>
<keyword evidence="3 10" id="KW-0813">Transport</keyword>